<protein>
    <recommendedName>
        <fullName evidence="3">Exocyst subunit Exo70 family protein</fullName>
    </recommendedName>
</protein>
<dbReference type="GO" id="GO:0006887">
    <property type="term" value="P:exocytosis"/>
    <property type="evidence" value="ECO:0007669"/>
    <property type="project" value="UniProtKB-KW"/>
</dbReference>
<evidence type="ECO:0000256" key="4">
    <source>
        <dbReference type="SAM" id="MobiDB-lite"/>
    </source>
</evidence>
<dbReference type="InterPro" id="IPR004140">
    <property type="entry name" value="Exo70"/>
</dbReference>
<dbReference type="Proteomes" id="UP001161247">
    <property type="component" value="Chromosome 5"/>
</dbReference>
<organism evidence="6 7">
    <name type="scientific">Oldenlandia corymbosa var. corymbosa</name>
    <dbReference type="NCBI Taxonomy" id="529605"/>
    <lineage>
        <taxon>Eukaryota</taxon>
        <taxon>Viridiplantae</taxon>
        <taxon>Streptophyta</taxon>
        <taxon>Embryophyta</taxon>
        <taxon>Tracheophyta</taxon>
        <taxon>Spermatophyta</taxon>
        <taxon>Magnoliopsida</taxon>
        <taxon>eudicotyledons</taxon>
        <taxon>Gunneridae</taxon>
        <taxon>Pentapetalae</taxon>
        <taxon>asterids</taxon>
        <taxon>lamiids</taxon>
        <taxon>Gentianales</taxon>
        <taxon>Rubiaceae</taxon>
        <taxon>Rubioideae</taxon>
        <taxon>Spermacoceae</taxon>
        <taxon>Hedyotis-Oldenlandia complex</taxon>
        <taxon>Oldenlandia</taxon>
    </lineage>
</organism>
<dbReference type="Pfam" id="PF20669">
    <property type="entry name" value="Exo70_N"/>
    <property type="match status" value="1"/>
</dbReference>
<dbReference type="GO" id="GO:0005546">
    <property type="term" value="F:phosphatidylinositol-4,5-bisphosphate binding"/>
    <property type="evidence" value="ECO:0007669"/>
    <property type="project" value="InterPro"/>
</dbReference>
<dbReference type="GO" id="GO:0015031">
    <property type="term" value="P:protein transport"/>
    <property type="evidence" value="ECO:0007669"/>
    <property type="project" value="UniProtKB-KW"/>
</dbReference>
<name>A0AAV1DF23_OLDCO</name>
<keyword evidence="7" id="KW-1185">Reference proteome</keyword>
<evidence type="ECO:0000256" key="3">
    <source>
        <dbReference type="RuleBase" id="RU365026"/>
    </source>
</evidence>
<feature type="domain" description="Exocyst complex subunit Exo70 C-terminal" evidence="5">
    <location>
        <begin position="232"/>
        <end position="595"/>
    </location>
</feature>
<comment type="function">
    <text evidence="3">Component of the exocyst complex.</text>
</comment>
<evidence type="ECO:0000256" key="2">
    <source>
        <dbReference type="ARBA" id="ARBA00022448"/>
    </source>
</evidence>
<keyword evidence="3" id="KW-0653">Protein transport</keyword>
<comment type="similarity">
    <text evidence="1 3">Belongs to the EXO70 family.</text>
</comment>
<reference evidence="6" key="1">
    <citation type="submission" date="2023-03" db="EMBL/GenBank/DDBJ databases">
        <authorList>
            <person name="Julca I."/>
        </authorList>
    </citation>
    <scope>NUCLEOTIDE SEQUENCE</scope>
</reference>
<dbReference type="SUPFAM" id="SSF74788">
    <property type="entry name" value="Cullin repeat-like"/>
    <property type="match status" value="1"/>
</dbReference>
<accession>A0AAV1DF23</accession>
<dbReference type="GO" id="GO:0000145">
    <property type="term" value="C:exocyst"/>
    <property type="evidence" value="ECO:0007669"/>
    <property type="project" value="InterPro"/>
</dbReference>
<dbReference type="PANTHER" id="PTHR12542">
    <property type="entry name" value="EXOCYST COMPLEX PROTEIN EXO70"/>
    <property type="match status" value="1"/>
</dbReference>
<dbReference type="InterPro" id="IPR046364">
    <property type="entry name" value="Exo70_C"/>
</dbReference>
<dbReference type="Gene3D" id="1.20.1280.170">
    <property type="entry name" value="Exocyst complex component Exo70"/>
    <property type="match status" value="1"/>
</dbReference>
<dbReference type="PANTHER" id="PTHR12542:SF17">
    <property type="entry name" value="EXOCYST SUBUNIT EXO70 FAMILY PROTEIN"/>
    <property type="match status" value="1"/>
</dbReference>
<dbReference type="EMBL" id="OX459122">
    <property type="protein sequence ID" value="CAI9105282.1"/>
    <property type="molecule type" value="Genomic_DNA"/>
</dbReference>
<dbReference type="InterPro" id="IPR016159">
    <property type="entry name" value="Cullin_repeat-like_dom_sf"/>
</dbReference>
<gene>
    <name evidence="6" type="ORF">OLC1_LOCUS14015</name>
</gene>
<evidence type="ECO:0000313" key="7">
    <source>
        <dbReference type="Proteomes" id="UP001161247"/>
    </source>
</evidence>
<feature type="region of interest" description="Disordered" evidence="4">
    <location>
        <begin position="1"/>
        <end position="30"/>
    </location>
</feature>
<keyword evidence="3" id="KW-0268">Exocytosis</keyword>
<proteinExistence type="inferred from homology"/>
<feature type="compositionally biased region" description="Polar residues" evidence="4">
    <location>
        <begin position="8"/>
        <end position="30"/>
    </location>
</feature>
<evidence type="ECO:0000313" key="6">
    <source>
        <dbReference type="EMBL" id="CAI9105282.1"/>
    </source>
</evidence>
<dbReference type="AlphaFoldDB" id="A0AAV1DF23"/>
<evidence type="ECO:0000256" key="1">
    <source>
        <dbReference type="ARBA" id="ARBA00006756"/>
    </source>
</evidence>
<dbReference type="Pfam" id="PF03081">
    <property type="entry name" value="Exo70_C"/>
    <property type="match status" value="1"/>
</dbReference>
<keyword evidence="2 3" id="KW-0813">Transport</keyword>
<evidence type="ECO:0000259" key="5">
    <source>
        <dbReference type="Pfam" id="PF03081"/>
    </source>
</evidence>
<sequence>MFSKLLSKDNTNSVSSSLYDQSTSTDGPTFSETALEDIIDNAEQIIQKWNLDARFSTTNLHDSHFQSLFTQENIQEAQQFLGSIRDSQQAMPLLRAENSRSAMVLRAHNLTKIAMKRVEKEFHYILKTYRTTILSPESVSQSFNEEGRLHSGFIESEADKINELIMTNIRSIADCMITSGYKKECVFIYKIVRKSVIDEALYNLGFYELEHSSQMSQIKKLGWDSLEVKMRNWRAVVRTPVKTLFRGERVLCDHVFSNLEKDNIGDACLAEICQDRALSLFSFVENVAKNKKILSPEKIFMFLNMYEDPSGLRDDIEMVFSSDYFSNVKSQAKTSLLKLAEAVRVMLTQFESAIDKDTPKTALPGGTIHPLTRYVMNYLVALSDYSDSLADIIAGSPSAPRNTLPAFYFASPDLRNGHLPERTISVRLAWIILMLISKLDCKAELYKDHVALSYLFLANNLNYTVSRVKTTPKLVLLLGYDWISTHESKVKQYIEKYERIVWAKTLASFPNDPTADIPSAKITECFRLFNAGFEKAYQEQSSWVIPDPILRDEVKVSIYRKLVLTYQVFYEKHRTAAVESIIRYATEDLVNCLSDLFVGKDTVSRGGPSGSSTATVYDEYFSRLPSSSQSPSSSWER</sequence>